<comment type="caution">
    <text evidence="2">The sequence shown here is derived from an EMBL/GenBank/DDBJ whole genome shotgun (WGS) entry which is preliminary data.</text>
</comment>
<feature type="signal peptide" evidence="1">
    <location>
        <begin position="1"/>
        <end position="18"/>
    </location>
</feature>
<evidence type="ECO:0000313" key="2">
    <source>
        <dbReference type="EMBL" id="MDG4945501.1"/>
    </source>
</evidence>
<dbReference type="EMBL" id="JANCMU010000001">
    <property type="protein sequence ID" value="MDG4945501.1"/>
    <property type="molecule type" value="Genomic_DNA"/>
</dbReference>
<gene>
    <name evidence="2" type="ORF">NMK71_03665</name>
</gene>
<keyword evidence="1" id="KW-0732">Signal</keyword>
<keyword evidence="3" id="KW-1185">Reference proteome</keyword>
<reference evidence="2" key="1">
    <citation type="submission" date="2022-07" db="EMBL/GenBank/DDBJ databases">
        <title>Description and genome-wide analysis of Profundicola chukchiensis gen. nov., sp. nov., marine bacteria isolated from bottom sediments of the Chukchi Sea.</title>
        <authorList>
            <person name="Romanenko L."/>
            <person name="Otstavnykh N."/>
            <person name="Kurilenko V."/>
            <person name="Eremeev V."/>
            <person name="Velansky P."/>
            <person name="Mikhailov V."/>
            <person name="Isaeva M."/>
        </authorList>
    </citation>
    <scope>NUCLEOTIDE SEQUENCE</scope>
    <source>
        <strain evidence="2">KMM 9713</strain>
    </source>
</reference>
<organism evidence="2 3">
    <name type="scientific">Profundicola chukchiensis</name>
    <dbReference type="NCBI Taxonomy" id="2961959"/>
    <lineage>
        <taxon>Bacteria</taxon>
        <taxon>Pseudomonadati</taxon>
        <taxon>Bacteroidota</taxon>
        <taxon>Flavobacteriia</taxon>
        <taxon>Flavobacteriales</taxon>
        <taxon>Weeksellaceae</taxon>
        <taxon>Profundicola</taxon>
    </lineage>
</organism>
<sequence>MIRFFTLFLLFSVLMAEAQITEVPKEVKRIQVKFPDSTQGWKKKNNIKLLINQSLYENWQSGGVNNIELKTHFKHNFNYQKEDLIWDNTLLVDYGLSKVNGFEIRKTQDKMEFNSIIGGKLPGMWSYSYFVNIQTPLTNTYNYDKDLNKENRTAGVLAPLYIATGPGFMWKKSNDMYINIAPITAKSIYINGHVHKYDKELDRFVSNDEKELYGVLPGESFKHKLGFYSSALLKVDLASNIKMENRVSLYSNYLNNPENVDLDYSMHVTMKVNKLLTTQFMFRTRYDNEEYAGLQIQESFGVGFNFNI</sequence>
<protein>
    <submittedName>
        <fullName evidence="2">DUF3078 domain-containing protein</fullName>
    </submittedName>
</protein>
<evidence type="ECO:0000313" key="3">
    <source>
        <dbReference type="Proteomes" id="UP001152599"/>
    </source>
</evidence>
<feature type="chain" id="PRO_5040991520" evidence="1">
    <location>
        <begin position="19"/>
        <end position="308"/>
    </location>
</feature>
<dbReference type="AlphaFoldDB" id="A0A9X4MV79"/>
<dbReference type="Proteomes" id="UP001152599">
    <property type="component" value="Unassembled WGS sequence"/>
</dbReference>
<dbReference type="Pfam" id="PF11276">
    <property type="entry name" value="DUF3078"/>
    <property type="match status" value="1"/>
</dbReference>
<name>A0A9X4MV79_9FLAO</name>
<dbReference type="InterPro" id="IPR021428">
    <property type="entry name" value="DUF3078"/>
</dbReference>
<proteinExistence type="predicted"/>
<accession>A0A9X4MV79</accession>
<dbReference type="RefSeq" id="WP_304420098.1">
    <property type="nucleotide sequence ID" value="NZ_JANCMU010000001.1"/>
</dbReference>
<evidence type="ECO:0000256" key="1">
    <source>
        <dbReference type="SAM" id="SignalP"/>
    </source>
</evidence>